<comment type="similarity">
    <text evidence="2">Belongs to the ABC transporter superfamily.</text>
</comment>
<proteinExistence type="inferred from homology"/>
<organism evidence="12 13">
    <name type="scientific">Microlunatus parietis</name>
    <dbReference type="NCBI Taxonomy" id="682979"/>
    <lineage>
        <taxon>Bacteria</taxon>
        <taxon>Bacillati</taxon>
        <taxon>Actinomycetota</taxon>
        <taxon>Actinomycetes</taxon>
        <taxon>Propionibacteriales</taxon>
        <taxon>Propionibacteriaceae</taxon>
        <taxon>Microlunatus</taxon>
    </lineage>
</organism>
<dbReference type="RefSeq" id="WP_281385374.1">
    <property type="nucleotide sequence ID" value="NZ_JACCBU010000001.1"/>
</dbReference>
<dbReference type="PANTHER" id="PTHR43297:SF14">
    <property type="entry name" value="ATPASE AAA-TYPE CORE DOMAIN-CONTAINING PROTEIN"/>
    <property type="match status" value="1"/>
</dbReference>
<dbReference type="InterPro" id="IPR027417">
    <property type="entry name" value="P-loop_NTPase"/>
</dbReference>
<evidence type="ECO:0000256" key="9">
    <source>
        <dbReference type="ARBA" id="ARBA00023136"/>
    </source>
</evidence>
<keyword evidence="13" id="KW-1185">Reference proteome</keyword>
<evidence type="ECO:0000259" key="11">
    <source>
        <dbReference type="Pfam" id="PF08352"/>
    </source>
</evidence>
<dbReference type="GO" id="GO:0016887">
    <property type="term" value="F:ATP hydrolysis activity"/>
    <property type="evidence" value="ECO:0007669"/>
    <property type="project" value="InterPro"/>
</dbReference>
<keyword evidence="8" id="KW-1278">Translocase</keyword>
<dbReference type="Proteomes" id="UP000569914">
    <property type="component" value="Unassembled WGS sequence"/>
</dbReference>
<keyword evidence="5" id="KW-0997">Cell inner membrane</keyword>
<keyword evidence="7 12" id="KW-0067">ATP-binding</keyword>
<evidence type="ECO:0000256" key="2">
    <source>
        <dbReference type="ARBA" id="ARBA00005417"/>
    </source>
</evidence>
<feature type="domain" description="ABC transporter" evidence="10">
    <location>
        <begin position="5"/>
        <end position="36"/>
    </location>
</feature>
<dbReference type="InterPro" id="IPR013563">
    <property type="entry name" value="Oligopep_ABC_C"/>
</dbReference>
<keyword evidence="4" id="KW-1003">Cell membrane</keyword>
<gene>
    <name evidence="12" type="ORF">BKA15_000647</name>
</gene>
<reference evidence="12 13" key="1">
    <citation type="submission" date="2020-07" db="EMBL/GenBank/DDBJ databases">
        <title>Sequencing the genomes of 1000 actinobacteria strains.</title>
        <authorList>
            <person name="Klenk H.-P."/>
        </authorList>
    </citation>
    <scope>NUCLEOTIDE SEQUENCE [LARGE SCALE GENOMIC DNA]</scope>
    <source>
        <strain evidence="12 13">DSM 22083</strain>
    </source>
</reference>
<dbReference type="PANTHER" id="PTHR43297">
    <property type="entry name" value="OLIGOPEPTIDE TRANSPORT ATP-BINDING PROTEIN APPD"/>
    <property type="match status" value="1"/>
</dbReference>
<dbReference type="AlphaFoldDB" id="A0A7Y9I304"/>
<dbReference type="InterPro" id="IPR050388">
    <property type="entry name" value="ABC_Ni/Peptide_Import"/>
</dbReference>
<evidence type="ECO:0000256" key="1">
    <source>
        <dbReference type="ARBA" id="ARBA00004370"/>
    </source>
</evidence>
<dbReference type="Pfam" id="PF08352">
    <property type="entry name" value="oligo_HPY"/>
    <property type="match status" value="1"/>
</dbReference>
<dbReference type="EMBL" id="JACCBU010000001">
    <property type="protein sequence ID" value="NYE69318.1"/>
    <property type="molecule type" value="Genomic_DNA"/>
</dbReference>
<evidence type="ECO:0000256" key="7">
    <source>
        <dbReference type="ARBA" id="ARBA00022840"/>
    </source>
</evidence>
<dbReference type="SUPFAM" id="SSF52540">
    <property type="entry name" value="P-loop containing nucleoside triphosphate hydrolases"/>
    <property type="match status" value="1"/>
</dbReference>
<sequence>MDAYSFQLSGGLCQRAMIAIALACQPALLIADEPTTALDVTTQARILDLLLELKEDLAMSILFITHDLGVVAEVADEVAVMYLGKVVEYGPVSRIFHQPSHPYTRALLRSIPTFGLDRRHRLQAIPGLVPHPSRRPVGCSYHPRCDAAIAGFCEQNVPATTRLADDASVQCHLYDPAVDDAGRPDPRMATR</sequence>
<evidence type="ECO:0000313" key="13">
    <source>
        <dbReference type="Proteomes" id="UP000569914"/>
    </source>
</evidence>
<name>A0A7Y9I304_9ACTN</name>
<dbReference type="NCBIfam" id="TIGR01727">
    <property type="entry name" value="oligo_HPY"/>
    <property type="match status" value="1"/>
</dbReference>
<evidence type="ECO:0000256" key="8">
    <source>
        <dbReference type="ARBA" id="ARBA00022967"/>
    </source>
</evidence>
<evidence type="ECO:0000259" key="10">
    <source>
        <dbReference type="Pfam" id="PF00005"/>
    </source>
</evidence>
<evidence type="ECO:0000256" key="5">
    <source>
        <dbReference type="ARBA" id="ARBA00022519"/>
    </source>
</evidence>
<keyword evidence="6" id="KW-0547">Nucleotide-binding</keyword>
<dbReference type="GO" id="GO:0015833">
    <property type="term" value="P:peptide transport"/>
    <property type="evidence" value="ECO:0007669"/>
    <property type="project" value="InterPro"/>
</dbReference>
<accession>A0A7Y9I304</accession>
<dbReference type="GO" id="GO:0005524">
    <property type="term" value="F:ATP binding"/>
    <property type="evidence" value="ECO:0007669"/>
    <property type="project" value="UniProtKB-KW"/>
</dbReference>
<evidence type="ECO:0000256" key="6">
    <source>
        <dbReference type="ARBA" id="ARBA00022741"/>
    </source>
</evidence>
<keyword evidence="3" id="KW-0813">Transport</keyword>
<protein>
    <submittedName>
        <fullName evidence="12">Oligopeptide/dipeptide ABC transporter ATP-binding protein</fullName>
    </submittedName>
</protein>
<evidence type="ECO:0000256" key="4">
    <source>
        <dbReference type="ARBA" id="ARBA00022475"/>
    </source>
</evidence>
<comment type="caution">
    <text evidence="12">The sequence shown here is derived from an EMBL/GenBank/DDBJ whole genome shotgun (WGS) entry which is preliminary data.</text>
</comment>
<keyword evidence="9" id="KW-0472">Membrane</keyword>
<dbReference type="InterPro" id="IPR003439">
    <property type="entry name" value="ABC_transporter-like_ATP-bd"/>
</dbReference>
<feature type="domain" description="Oligopeptide/dipeptide ABC transporter C-terminal" evidence="11">
    <location>
        <begin position="87"/>
        <end position="150"/>
    </location>
</feature>
<evidence type="ECO:0000313" key="12">
    <source>
        <dbReference type="EMBL" id="NYE69318.1"/>
    </source>
</evidence>
<evidence type="ECO:0000256" key="3">
    <source>
        <dbReference type="ARBA" id="ARBA00022448"/>
    </source>
</evidence>
<dbReference type="Pfam" id="PF00005">
    <property type="entry name" value="ABC_tran"/>
    <property type="match status" value="1"/>
</dbReference>
<comment type="subcellular location">
    <subcellularLocation>
        <location evidence="1">Membrane</location>
    </subcellularLocation>
</comment>
<dbReference type="GO" id="GO:0016020">
    <property type="term" value="C:membrane"/>
    <property type="evidence" value="ECO:0007669"/>
    <property type="project" value="UniProtKB-SubCell"/>
</dbReference>
<dbReference type="Gene3D" id="3.40.50.300">
    <property type="entry name" value="P-loop containing nucleotide triphosphate hydrolases"/>
    <property type="match status" value="1"/>
</dbReference>